<organism evidence="2 3">
    <name type="scientific">Novosphingobium ovatum</name>
    <dbReference type="NCBI Taxonomy" id="1908523"/>
    <lineage>
        <taxon>Bacteria</taxon>
        <taxon>Pseudomonadati</taxon>
        <taxon>Pseudomonadota</taxon>
        <taxon>Alphaproteobacteria</taxon>
        <taxon>Sphingomonadales</taxon>
        <taxon>Sphingomonadaceae</taxon>
        <taxon>Novosphingobium</taxon>
    </lineage>
</organism>
<proteinExistence type="predicted"/>
<dbReference type="PROSITE" id="PS51704">
    <property type="entry name" value="GP_PDE"/>
    <property type="match status" value="1"/>
</dbReference>
<reference evidence="3" key="1">
    <citation type="submission" date="2020-01" db="EMBL/GenBank/DDBJ databases">
        <title>Sphingomonas sp. strain CSW-10.</title>
        <authorList>
            <person name="Chen W.-M."/>
        </authorList>
    </citation>
    <scope>NUCLEOTIDE SEQUENCE [LARGE SCALE GENOMIC DNA]</scope>
    <source>
        <strain evidence="3">FSY-8</strain>
    </source>
</reference>
<dbReference type="Pfam" id="PF03009">
    <property type="entry name" value="GDPD"/>
    <property type="match status" value="1"/>
</dbReference>
<dbReference type="PANTHER" id="PTHR46211:SF1">
    <property type="entry name" value="GLYCEROPHOSPHODIESTER PHOSPHODIESTERASE, CYTOPLASMIC"/>
    <property type="match status" value="1"/>
</dbReference>
<evidence type="ECO:0000313" key="2">
    <source>
        <dbReference type="EMBL" id="NBC37671.1"/>
    </source>
</evidence>
<accession>A0ABW9XGJ9</accession>
<dbReference type="Gene3D" id="3.20.20.190">
    <property type="entry name" value="Phosphatidylinositol (PI) phosphodiesterase"/>
    <property type="match status" value="1"/>
</dbReference>
<protein>
    <submittedName>
        <fullName evidence="2">Glycerophosphodiester phosphodiesterase</fullName>
    </submittedName>
</protein>
<sequence length="247" mass="27329">MGGNRAEWLRGLTIAHRGLHDSRNGGRWMENGASAFAAAIASGFGIECDVRLSSDGQAVVFHDETLDRLTHVSGRLAGYPAAVLSRIPINGTRDTIQPLSVVLHQIDAQVPLLIEIKTDKRGRYQPICTAVAQALELYDGDFAVISFDSRVLKWFGKNQPEVVRGLVLERNDFGGFPLIRRWRRGRAVGRSRPDFLAVDWRALPNGWVARRRRRGMPVAAWTVCDAETRAFALHYADAVIAEAQGMG</sequence>
<keyword evidence="3" id="KW-1185">Reference proteome</keyword>
<feature type="domain" description="GP-PDE" evidence="1">
    <location>
        <begin position="11"/>
        <end position="247"/>
    </location>
</feature>
<dbReference type="SUPFAM" id="SSF51695">
    <property type="entry name" value="PLC-like phosphodiesterases"/>
    <property type="match status" value="1"/>
</dbReference>
<comment type="caution">
    <text evidence="2">The sequence shown here is derived from an EMBL/GenBank/DDBJ whole genome shotgun (WGS) entry which is preliminary data.</text>
</comment>
<dbReference type="InterPro" id="IPR017946">
    <property type="entry name" value="PLC-like_Pdiesterase_TIM-brl"/>
</dbReference>
<dbReference type="EMBL" id="JAAAPO010000005">
    <property type="protein sequence ID" value="NBC37671.1"/>
    <property type="molecule type" value="Genomic_DNA"/>
</dbReference>
<dbReference type="InterPro" id="IPR030395">
    <property type="entry name" value="GP_PDE_dom"/>
</dbReference>
<dbReference type="PANTHER" id="PTHR46211">
    <property type="entry name" value="GLYCEROPHOSPHORYL DIESTER PHOSPHODIESTERASE"/>
    <property type="match status" value="1"/>
</dbReference>
<evidence type="ECO:0000313" key="3">
    <source>
        <dbReference type="Proteomes" id="UP000753724"/>
    </source>
</evidence>
<name>A0ABW9XGJ9_9SPHN</name>
<dbReference type="Proteomes" id="UP000753724">
    <property type="component" value="Unassembled WGS sequence"/>
</dbReference>
<gene>
    <name evidence="2" type="ORF">GTZ99_14035</name>
</gene>
<evidence type="ECO:0000259" key="1">
    <source>
        <dbReference type="PROSITE" id="PS51704"/>
    </source>
</evidence>
<dbReference type="RefSeq" id="WP_161719905.1">
    <property type="nucleotide sequence ID" value="NZ_JAAAPO010000005.1"/>
</dbReference>